<sequence>MTTRIIVCLRLNNSNAELYCCTGIPVKFEIDGDDDGGLSIEILQPTINQIDEPNTVTLIHLYIPDFCDEYLEVKKQKYKLKLNFKAEYCLWGLIFRFTVSSFYTVFTCEFTFESCVCEIHWEPFLYTVEKDKSEVKGYNQQAEQCGTNVYAHPL</sequence>
<comment type="caution">
    <text evidence="1">The sequence shown here is derived from an EMBL/GenBank/DDBJ whole genome shotgun (WGS) entry which is preliminary data.</text>
</comment>
<proteinExistence type="predicted"/>
<gene>
    <name evidence="1" type="ORF">KQX54_009546</name>
</gene>
<name>A0AAV7ICT9_COTGL</name>
<reference evidence="1 2" key="1">
    <citation type="journal article" date="2021" name="J. Hered.">
        <title>A chromosome-level genome assembly of the parasitoid wasp, Cotesia glomerata (Hymenoptera: Braconidae).</title>
        <authorList>
            <person name="Pinto B.J."/>
            <person name="Weis J.J."/>
            <person name="Gamble T."/>
            <person name="Ode P.J."/>
            <person name="Paul R."/>
            <person name="Zaspel J.M."/>
        </authorList>
    </citation>
    <scope>NUCLEOTIDE SEQUENCE [LARGE SCALE GENOMIC DNA]</scope>
    <source>
        <strain evidence="1">CgM1</strain>
    </source>
</reference>
<organism evidence="1 2">
    <name type="scientific">Cotesia glomerata</name>
    <name type="common">Lepidopteran parasitic wasp</name>
    <name type="synonym">Apanteles glomeratus</name>
    <dbReference type="NCBI Taxonomy" id="32391"/>
    <lineage>
        <taxon>Eukaryota</taxon>
        <taxon>Metazoa</taxon>
        <taxon>Ecdysozoa</taxon>
        <taxon>Arthropoda</taxon>
        <taxon>Hexapoda</taxon>
        <taxon>Insecta</taxon>
        <taxon>Pterygota</taxon>
        <taxon>Neoptera</taxon>
        <taxon>Endopterygota</taxon>
        <taxon>Hymenoptera</taxon>
        <taxon>Apocrita</taxon>
        <taxon>Ichneumonoidea</taxon>
        <taxon>Braconidae</taxon>
        <taxon>Microgastrinae</taxon>
        <taxon>Cotesia</taxon>
    </lineage>
</organism>
<accession>A0AAV7ICT9</accession>
<evidence type="ECO:0000313" key="2">
    <source>
        <dbReference type="Proteomes" id="UP000826195"/>
    </source>
</evidence>
<dbReference type="EMBL" id="JAHXZJ010001864">
    <property type="protein sequence ID" value="KAH0549478.1"/>
    <property type="molecule type" value="Genomic_DNA"/>
</dbReference>
<keyword evidence="2" id="KW-1185">Reference proteome</keyword>
<dbReference type="Proteomes" id="UP000826195">
    <property type="component" value="Unassembled WGS sequence"/>
</dbReference>
<evidence type="ECO:0000313" key="1">
    <source>
        <dbReference type="EMBL" id="KAH0549478.1"/>
    </source>
</evidence>
<protein>
    <submittedName>
        <fullName evidence="1">Uncharacterized protein</fullName>
    </submittedName>
</protein>
<dbReference type="AlphaFoldDB" id="A0AAV7ICT9"/>